<accession>A0A0D0BFP4</accession>
<sequence>MLRREVARISTARVEGVQIGEGSQLNNFVFSLIFSERRKAGPQHSNLPISLESFELPDQTSISSELTDLDGSGEENVSDADLATPVKGQYFERETYVAGVALDTTQTDNQMEIEDRVGEILDTAMGRRTSASPLPGKIGNIFSGSGLSEEAKNLMIGWRYVQHWRNHGSPNSDIPGGRLDHQPDSLAPAVIPVLGETASVKRGKKSNSPVRDGHIASSVEDCRSREGESLSVTFLAESAIPLSHIQSFGINPMSSGGGSITSAMDLDAALSFSDAPSHPMTPQHSQIDDKCPLTTDALTVASQTTSYFTDPNGVSTVTDPPLTKKHSNDSPQKFTSGSLQPTTDNITNPPSSRGESASRSQISTASQKDEKGSLSPLQAPKGLSTVLSSDGESSTKMQELMKIASEMGLTLIDFNGSTVKWTPEDGTGDVAMSEVISEMKPLGQESLGQSDTKGKSNLTVKWKQGRN</sequence>
<feature type="region of interest" description="Disordered" evidence="1">
    <location>
        <begin position="443"/>
        <end position="467"/>
    </location>
</feature>
<feature type="compositionally biased region" description="Polar residues" evidence="1">
    <location>
        <begin position="446"/>
        <end position="459"/>
    </location>
</feature>
<dbReference type="Proteomes" id="UP000053593">
    <property type="component" value="Unassembled WGS sequence"/>
</dbReference>
<proteinExistence type="predicted"/>
<name>A0A0D0BFP4_9AGAR</name>
<protein>
    <submittedName>
        <fullName evidence="2">Uncharacterized protein</fullName>
    </submittedName>
</protein>
<organism evidence="2 3">
    <name type="scientific">Collybiopsis luxurians FD-317 M1</name>
    <dbReference type="NCBI Taxonomy" id="944289"/>
    <lineage>
        <taxon>Eukaryota</taxon>
        <taxon>Fungi</taxon>
        <taxon>Dikarya</taxon>
        <taxon>Basidiomycota</taxon>
        <taxon>Agaricomycotina</taxon>
        <taxon>Agaricomycetes</taxon>
        <taxon>Agaricomycetidae</taxon>
        <taxon>Agaricales</taxon>
        <taxon>Marasmiineae</taxon>
        <taxon>Omphalotaceae</taxon>
        <taxon>Collybiopsis</taxon>
        <taxon>Collybiopsis luxurians</taxon>
    </lineage>
</organism>
<feature type="region of interest" description="Disordered" evidence="1">
    <location>
        <begin position="200"/>
        <end position="222"/>
    </location>
</feature>
<feature type="compositionally biased region" description="Polar residues" evidence="1">
    <location>
        <begin position="304"/>
        <end position="318"/>
    </location>
</feature>
<reference evidence="2 3" key="1">
    <citation type="submission" date="2014-04" db="EMBL/GenBank/DDBJ databases">
        <title>Evolutionary Origins and Diversification of the Mycorrhizal Mutualists.</title>
        <authorList>
            <consortium name="DOE Joint Genome Institute"/>
            <consortium name="Mycorrhizal Genomics Consortium"/>
            <person name="Kohler A."/>
            <person name="Kuo A."/>
            <person name="Nagy L.G."/>
            <person name="Floudas D."/>
            <person name="Copeland A."/>
            <person name="Barry K.W."/>
            <person name="Cichocki N."/>
            <person name="Veneault-Fourrey C."/>
            <person name="LaButti K."/>
            <person name="Lindquist E.A."/>
            <person name="Lipzen A."/>
            <person name="Lundell T."/>
            <person name="Morin E."/>
            <person name="Murat C."/>
            <person name="Riley R."/>
            <person name="Ohm R."/>
            <person name="Sun H."/>
            <person name="Tunlid A."/>
            <person name="Henrissat B."/>
            <person name="Grigoriev I.V."/>
            <person name="Hibbett D.S."/>
            <person name="Martin F."/>
        </authorList>
    </citation>
    <scope>NUCLEOTIDE SEQUENCE [LARGE SCALE GENOMIC DNA]</scope>
    <source>
        <strain evidence="2 3">FD-317 M1</strain>
    </source>
</reference>
<keyword evidence="3" id="KW-1185">Reference proteome</keyword>
<evidence type="ECO:0000256" key="1">
    <source>
        <dbReference type="SAM" id="MobiDB-lite"/>
    </source>
</evidence>
<evidence type="ECO:0000313" key="3">
    <source>
        <dbReference type="Proteomes" id="UP000053593"/>
    </source>
</evidence>
<feature type="compositionally biased region" description="Polar residues" evidence="1">
    <location>
        <begin position="329"/>
        <end position="366"/>
    </location>
</feature>
<gene>
    <name evidence="2" type="ORF">GYMLUDRAFT_63714</name>
</gene>
<dbReference type="AlphaFoldDB" id="A0A0D0BFP4"/>
<evidence type="ECO:0000313" key="2">
    <source>
        <dbReference type="EMBL" id="KIK53471.1"/>
    </source>
</evidence>
<dbReference type="HOGENOM" id="CLU_585334_0_0_1"/>
<feature type="region of interest" description="Disordered" evidence="1">
    <location>
        <begin position="304"/>
        <end position="393"/>
    </location>
</feature>
<dbReference type="EMBL" id="KN834829">
    <property type="protein sequence ID" value="KIK53471.1"/>
    <property type="molecule type" value="Genomic_DNA"/>
</dbReference>